<dbReference type="AlphaFoldDB" id="A0AAE1CVF6"/>
<dbReference type="Pfam" id="PF17653">
    <property type="entry name" value="DUF5522"/>
    <property type="match status" value="1"/>
</dbReference>
<evidence type="ECO:0000256" key="1">
    <source>
        <dbReference type="SAM" id="MobiDB-lite"/>
    </source>
</evidence>
<accession>A0AAE1CVF6</accession>
<keyword evidence="3" id="KW-1185">Reference proteome</keyword>
<dbReference type="EMBL" id="JAWDGP010006611">
    <property type="protein sequence ID" value="KAK3737916.1"/>
    <property type="molecule type" value="Genomic_DNA"/>
</dbReference>
<reference evidence="2" key="1">
    <citation type="journal article" date="2023" name="G3 (Bethesda)">
        <title>A reference genome for the long-term kleptoplast-retaining sea slug Elysia crispata morphotype clarki.</title>
        <authorList>
            <person name="Eastman K.E."/>
            <person name="Pendleton A.L."/>
            <person name="Shaikh M.A."/>
            <person name="Suttiyut T."/>
            <person name="Ogas R."/>
            <person name="Tomko P."/>
            <person name="Gavelis G."/>
            <person name="Widhalm J.R."/>
            <person name="Wisecaver J.H."/>
        </authorList>
    </citation>
    <scope>NUCLEOTIDE SEQUENCE</scope>
    <source>
        <strain evidence="2">ECLA1</strain>
    </source>
</reference>
<name>A0AAE1CVF6_9GAST</name>
<feature type="compositionally biased region" description="Polar residues" evidence="1">
    <location>
        <begin position="1"/>
        <end position="11"/>
    </location>
</feature>
<comment type="caution">
    <text evidence="2">The sequence shown here is derived from an EMBL/GenBank/DDBJ whole genome shotgun (WGS) entry which is preliminary data.</text>
</comment>
<dbReference type="Proteomes" id="UP001283361">
    <property type="component" value="Unassembled WGS sequence"/>
</dbReference>
<dbReference type="PANTHER" id="PTHR21037:SF2">
    <property type="entry name" value="SIMILAR TO NOVEL PROTEIN"/>
    <property type="match status" value="1"/>
</dbReference>
<feature type="region of interest" description="Disordered" evidence="1">
    <location>
        <begin position="1"/>
        <end position="22"/>
    </location>
</feature>
<proteinExistence type="predicted"/>
<evidence type="ECO:0000313" key="2">
    <source>
        <dbReference type="EMBL" id="KAK3737916.1"/>
    </source>
</evidence>
<gene>
    <name evidence="2" type="ORF">RRG08_028541</name>
</gene>
<dbReference type="PANTHER" id="PTHR21037">
    <property type="entry name" value="39S RIBOSOMAL PROTEIN L14, MITOCHONDRIAL"/>
    <property type="match status" value="1"/>
</dbReference>
<dbReference type="InterPro" id="IPR040807">
    <property type="entry name" value="DUF5522"/>
</dbReference>
<evidence type="ECO:0000313" key="3">
    <source>
        <dbReference type="Proteomes" id="UP001283361"/>
    </source>
</evidence>
<sequence length="116" mass="13256">MQSNCFSSSPGPTDEEESEKDQVADIAHSKLFRFTKFVKMNELEPQEKLIHSIHISALQERKEVYTDPATGYDVLTRLAHLQRGNCCGNACRHCPYGHQKVPDNIPKKRFNSAFYV</sequence>
<protein>
    <submittedName>
        <fullName evidence="2">Uncharacterized protein</fullName>
    </submittedName>
</protein>
<organism evidence="2 3">
    <name type="scientific">Elysia crispata</name>
    <name type="common">lettuce slug</name>
    <dbReference type="NCBI Taxonomy" id="231223"/>
    <lineage>
        <taxon>Eukaryota</taxon>
        <taxon>Metazoa</taxon>
        <taxon>Spiralia</taxon>
        <taxon>Lophotrochozoa</taxon>
        <taxon>Mollusca</taxon>
        <taxon>Gastropoda</taxon>
        <taxon>Heterobranchia</taxon>
        <taxon>Euthyneura</taxon>
        <taxon>Panpulmonata</taxon>
        <taxon>Sacoglossa</taxon>
        <taxon>Placobranchoidea</taxon>
        <taxon>Plakobranchidae</taxon>
        <taxon>Elysia</taxon>
    </lineage>
</organism>